<protein>
    <submittedName>
        <fullName evidence="1">Uncharacterized protein</fullName>
    </submittedName>
</protein>
<dbReference type="PANTHER" id="PTHR46035:SF1">
    <property type="entry name" value="TETRATRICOPEPTIDE REPEAT PROTEIN 4"/>
    <property type="match status" value="1"/>
</dbReference>
<proteinExistence type="predicted"/>
<accession>A0ABP0WIX8</accession>
<keyword evidence="2" id="KW-1185">Reference proteome</keyword>
<dbReference type="CDD" id="cd21377">
    <property type="entry name" value="CTWD_Cns1-like"/>
    <property type="match status" value="1"/>
</dbReference>
<name>A0ABP0WIX8_9BRYO</name>
<dbReference type="PANTHER" id="PTHR46035">
    <property type="entry name" value="TETRATRICOPEPTIDE REPEAT PROTEIN 4"/>
    <property type="match status" value="1"/>
</dbReference>
<gene>
    <name evidence="1" type="ORF">CSSPJE1EN1_LOCUS12305</name>
</gene>
<dbReference type="EMBL" id="OZ020114">
    <property type="protein sequence ID" value="CAK9266827.1"/>
    <property type="molecule type" value="Genomic_DNA"/>
</dbReference>
<organism evidence="1 2">
    <name type="scientific">Sphagnum jensenii</name>
    <dbReference type="NCBI Taxonomy" id="128206"/>
    <lineage>
        <taxon>Eukaryota</taxon>
        <taxon>Viridiplantae</taxon>
        <taxon>Streptophyta</taxon>
        <taxon>Embryophyta</taxon>
        <taxon>Bryophyta</taxon>
        <taxon>Sphagnophytina</taxon>
        <taxon>Sphagnopsida</taxon>
        <taxon>Sphagnales</taxon>
        <taxon>Sphagnaceae</taxon>
        <taxon>Sphagnum</taxon>
    </lineage>
</organism>
<evidence type="ECO:0000313" key="2">
    <source>
        <dbReference type="Proteomes" id="UP001497444"/>
    </source>
</evidence>
<reference evidence="1" key="1">
    <citation type="submission" date="2024-02" db="EMBL/GenBank/DDBJ databases">
        <authorList>
            <consortium name="ELIXIR-Norway"/>
            <consortium name="Elixir Norway"/>
        </authorList>
    </citation>
    <scope>NUCLEOTIDE SEQUENCE</scope>
</reference>
<evidence type="ECO:0000313" key="1">
    <source>
        <dbReference type="EMBL" id="CAK9266827.1"/>
    </source>
</evidence>
<sequence length="130" mass="14498">MFGGDSPPLSWDTRNEYTRNRVELYYQANAAPAISKKQLVKWLQEDDVSTKTAGTDDDMDDRPGNEAFACVDFADLKKQQWVKVDEKATLFSVLSRHDHVVPGIPVFYAVASGSSFYDSFLSGEWSPPAG</sequence>
<dbReference type="Proteomes" id="UP001497444">
    <property type="component" value="Chromosome 19"/>
</dbReference>